<dbReference type="Proteomes" id="UP000657385">
    <property type="component" value="Unassembled WGS sequence"/>
</dbReference>
<dbReference type="EMBL" id="JADPRT010000013">
    <property type="protein sequence ID" value="MBF9071805.1"/>
    <property type="molecule type" value="Genomic_DNA"/>
</dbReference>
<accession>A0A931BE65</accession>
<dbReference type="Pfam" id="PF16259">
    <property type="entry name" value="DUF4913"/>
    <property type="match status" value="1"/>
</dbReference>
<dbReference type="InterPro" id="IPR032584">
    <property type="entry name" value="DUF4913"/>
</dbReference>
<protein>
    <submittedName>
        <fullName evidence="2">DUF4913 domain-containing protein</fullName>
    </submittedName>
</protein>
<evidence type="ECO:0000256" key="1">
    <source>
        <dbReference type="SAM" id="MobiDB-lite"/>
    </source>
</evidence>
<proteinExistence type="predicted"/>
<sequence>MPTAIAQLAASTSAQTRMTAQLVEHLASTAPGGAATGGGMGLPGQAGELSIDAFDPDAYAAEVEAMTLWVDEILLGVFGAEVTATRPWCTRWPEHRDAVAMLHMLWLGWQQLTAGDAGLLGPVTWLRDVFFPVMDRLRAPDGPFAACTTDPSRPTHRVLAPPETTDRDALPVAPPRPQLRPRPRLGETA</sequence>
<feature type="region of interest" description="Disordered" evidence="1">
    <location>
        <begin position="144"/>
        <end position="189"/>
    </location>
</feature>
<comment type="caution">
    <text evidence="2">The sequence shown here is derived from an EMBL/GenBank/DDBJ whole genome shotgun (WGS) entry which is preliminary data.</text>
</comment>
<evidence type="ECO:0000313" key="3">
    <source>
        <dbReference type="Proteomes" id="UP000657385"/>
    </source>
</evidence>
<keyword evidence="3" id="KW-1185">Reference proteome</keyword>
<dbReference type="AlphaFoldDB" id="A0A931BE65"/>
<organism evidence="2 3">
    <name type="scientific">Streptacidiphilus fuscans</name>
    <dbReference type="NCBI Taxonomy" id="2789292"/>
    <lineage>
        <taxon>Bacteria</taxon>
        <taxon>Bacillati</taxon>
        <taxon>Actinomycetota</taxon>
        <taxon>Actinomycetes</taxon>
        <taxon>Kitasatosporales</taxon>
        <taxon>Streptomycetaceae</taxon>
        <taxon>Streptacidiphilus</taxon>
    </lineage>
</organism>
<reference evidence="2" key="1">
    <citation type="submission" date="2020-11" db="EMBL/GenBank/DDBJ databases">
        <title>Isolation and identification of active actinomycetes.</title>
        <authorList>
            <person name="Yu B."/>
        </authorList>
    </citation>
    <scope>NUCLEOTIDE SEQUENCE</scope>
    <source>
        <strain evidence="2">NEAU-YB345</strain>
    </source>
</reference>
<name>A0A931BE65_9ACTN</name>
<evidence type="ECO:0000313" key="2">
    <source>
        <dbReference type="EMBL" id="MBF9071805.1"/>
    </source>
</evidence>
<gene>
    <name evidence="2" type="ORF">I2501_27660</name>
</gene>